<dbReference type="InterPro" id="IPR036770">
    <property type="entry name" value="Ankyrin_rpt-contain_sf"/>
</dbReference>
<feature type="repeat" description="ANK" evidence="1">
    <location>
        <begin position="602"/>
        <end position="626"/>
    </location>
</feature>
<sequence>MFLFARVVLDNLMLQGSEDEFEEEMSGENFPEGLESVYERVAVRVLDRAPRNRREAAAKILGWAVCAARPLRWKEIQSLFCTDVDQGTCNFKKQRVDSCKTICSSLVDVAEIGPEATISLVHESARRYLVHTNRIEPIEEHIRMANLCAKYLTTEPFCQNQSPQDLEDNARTGYYGFQDYAAPFWNYHVEVVVKQGRLKEVAQSAIGLLKSYHGLPTNERGLTEDISPDDIPTKEFENMATSGPCTWLFTSPKTSLEERVMFTREVLETLYFSVSLPNDRAFFGLYGDFTFKCPKLQCSKFTSGFPNKASRDSHVHDHDMPYKCPDKSCYGQSIGYSAPRALKRHLERSHSSEIDRPLFPTRSPKHPRTFFEACASGNLEASKEFLRTGVDINHAKTRNSVITPLQAAVRGGHVQVCLYLLSQGAFNKHPKGLLDYPHEIIKEAMRRNDPEILRIILDRCSKKIRNEVVDSLATRYGKEIVGFTDPESLGLFLSWIEIRNLGVRARLQQALTLSVEPIEKYEQFFDTLGLRRRVERPGHGSANTADAKIIETGALGEQAAYSLIYGCANGQTLLHRSYRFKIPLKACLGRISSQDINQRTRDGDTVLHLAALNGQDDVVRLLVETGWTDIMARNRRGMTAFSLAASCTYAYGSSDGAGARIMKLFYDINPLLAQIADEGRDGYTPLRYALNVESKINVGFLLTLPEAKVLVRAILPVLQPKILERLSKYAKELDMTSEFPIYIPP</sequence>
<protein>
    <recommendedName>
        <fullName evidence="2">GPI inositol-deacylase winged helix domain-containing protein</fullName>
    </recommendedName>
</protein>
<dbReference type="PROSITE" id="PS50088">
    <property type="entry name" value="ANK_REPEAT"/>
    <property type="match status" value="1"/>
</dbReference>
<dbReference type="Proteomes" id="UP001287356">
    <property type="component" value="Unassembled WGS sequence"/>
</dbReference>
<keyword evidence="4" id="KW-1185">Reference proteome</keyword>
<feature type="domain" description="GPI inositol-deacylase winged helix" evidence="2">
    <location>
        <begin position="54"/>
        <end position="132"/>
    </location>
</feature>
<dbReference type="SMART" id="SM00248">
    <property type="entry name" value="ANK"/>
    <property type="match status" value="4"/>
</dbReference>
<dbReference type="InterPro" id="IPR054471">
    <property type="entry name" value="GPIID_WHD"/>
</dbReference>
<dbReference type="Pfam" id="PF22939">
    <property type="entry name" value="WHD_GPIID"/>
    <property type="match status" value="1"/>
</dbReference>
<reference evidence="3" key="2">
    <citation type="submission" date="2023-06" db="EMBL/GenBank/DDBJ databases">
        <authorList>
            <consortium name="Lawrence Berkeley National Laboratory"/>
            <person name="Haridas S."/>
            <person name="Hensen N."/>
            <person name="Bonometti L."/>
            <person name="Westerberg I."/>
            <person name="Brannstrom I.O."/>
            <person name="Guillou S."/>
            <person name="Cros-Aarteil S."/>
            <person name="Calhoun S."/>
            <person name="Kuo A."/>
            <person name="Mondo S."/>
            <person name="Pangilinan J."/>
            <person name="Riley R."/>
            <person name="Labutti K."/>
            <person name="Andreopoulos B."/>
            <person name="Lipzen A."/>
            <person name="Chen C."/>
            <person name="Yanf M."/>
            <person name="Daum C."/>
            <person name="Ng V."/>
            <person name="Clum A."/>
            <person name="Steindorff A."/>
            <person name="Ohm R."/>
            <person name="Martin F."/>
            <person name="Silar P."/>
            <person name="Natvig D."/>
            <person name="Lalanne C."/>
            <person name="Gautier V."/>
            <person name="Ament-Velasquez S.L."/>
            <person name="Kruys A."/>
            <person name="Hutchinson M.I."/>
            <person name="Powell A.J."/>
            <person name="Barry K."/>
            <person name="Miller A.N."/>
            <person name="Grigoriev I.V."/>
            <person name="Debuchy R."/>
            <person name="Gladieux P."/>
            <person name="Thoren M.H."/>
            <person name="Johannesson H."/>
        </authorList>
    </citation>
    <scope>NUCLEOTIDE SEQUENCE</scope>
    <source>
        <strain evidence="3">CBS 958.72</strain>
    </source>
</reference>
<keyword evidence="1" id="KW-0040">ANK repeat</keyword>
<dbReference type="InterPro" id="IPR002110">
    <property type="entry name" value="Ankyrin_rpt"/>
</dbReference>
<comment type="caution">
    <text evidence="3">The sequence shown here is derived from an EMBL/GenBank/DDBJ whole genome shotgun (WGS) entry which is preliminary data.</text>
</comment>
<dbReference type="EMBL" id="JAULSN010000006">
    <property type="protein sequence ID" value="KAK3369584.1"/>
    <property type="molecule type" value="Genomic_DNA"/>
</dbReference>
<dbReference type="AlphaFoldDB" id="A0AAE0N4Y2"/>
<accession>A0AAE0N4Y2</accession>
<evidence type="ECO:0000259" key="2">
    <source>
        <dbReference type="Pfam" id="PF22939"/>
    </source>
</evidence>
<proteinExistence type="predicted"/>
<dbReference type="Pfam" id="PF12796">
    <property type="entry name" value="Ank_2"/>
    <property type="match status" value="1"/>
</dbReference>
<dbReference type="Gene3D" id="1.25.40.20">
    <property type="entry name" value="Ankyrin repeat-containing domain"/>
    <property type="match status" value="1"/>
</dbReference>
<evidence type="ECO:0000256" key="1">
    <source>
        <dbReference type="PROSITE-ProRule" id="PRU00023"/>
    </source>
</evidence>
<reference evidence="3" key="1">
    <citation type="journal article" date="2023" name="Mol. Phylogenet. Evol.">
        <title>Genome-scale phylogeny and comparative genomics of the fungal order Sordariales.</title>
        <authorList>
            <person name="Hensen N."/>
            <person name="Bonometti L."/>
            <person name="Westerberg I."/>
            <person name="Brannstrom I.O."/>
            <person name="Guillou S."/>
            <person name="Cros-Aarteil S."/>
            <person name="Calhoun S."/>
            <person name="Haridas S."/>
            <person name="Kuo A."/>
            <person name="Mondo S."/>
            <person name="Pangilinan J."/>
            <person name="Riley R."/>
            <person name="LaButti K."/>
            <person name="Andreopoulos B."/>
            <person name="Lipzen A."/>
            <person name="Chen C."/>
            <person name="Yan M."/>
            <person name="Daum C."/>
            <person name="Ng V."/>
            <person name="Clum A."/>
            <person name="Steindorff A."/>
            <person name="Ohm R.A."/>
            <person name="Martin F."/>
            <person name="Silar P."/>
            <person name="Natvig D.O."/>
            <person name="Lalanne C."/>
            <person name="Gautier V."/>
            <person name="Ament-Velasquez S.L."/>
            <person name="Kruys A."/>
            <person name="Hutchinson M.I."/>
            <person name="Powell A.J."/>
            <person name="Barry K."/>
            <person name="Miller A.N."/>
            <person name="Grigoriev I.V."/>
            <person name="Debuchy R."/>
            <person name="Gladieux P."/>
            <person name="Hiltunen Thoren M."/>
            <person name="Johannesson H."/>
        </authorList>
    </citation>
    <scope>NUCLEOTIDE SEQUENCE</scope>
    <source>
        <strain evidence="3">CBS 958.72</strain>
    </source>
</reference>
<dbReference type="SUPFAM" id="SSF48403">
    <property type="entry name" value="Ankyrin repeat"/>
    <property type="match status" value="1"/>
</dbReference>
<organism evidence="3 4">
    <name type="scientific">Lasiosphaeria ovina</name>
    <dbReference type="NCBI Taxonomy" id="92902"/>
    <lineage>
        <taxon>Eukaryota</taxon>
        <taxon>Fungi</taxon>
        <taxon>Dikarya</taxon>
        <taxon>Ascomycota</taxon>
        <taxon>Pezizomycotina</taxon>
        <taxon>Sordariomycetes</taxon>
        <taxon>Sordariomycetidae</taxon>
        <taxon>Sordariales</taxon>
        <taxon>Lasiosphaeriaceae</taxon>
        <taxon>Lasiosphaeria</taxon>
    </lineage>
</organism>
<gene>
    <name evidence="3" type="ORF">B0T24DRAFT_596307</name>
</gene>
<dbReference type="PANTHER" id="PTHR10039:SF14">
    <property type="entry name" value="NACHT DOMAIN-CONTAINING PROTEIN"/>
    <property type="match status" value="1"/>
</dbReference>
<dbReference type="PROSITE" id="PS50297">
    <property type="entry name" value="ANK_REP_REGION"/>
    <property type="match status" value="1"/>
</dbReference>
<dbReference type="Pfam" id="PF13637">
    <property type="entry name" value="Ank_4"/>
    <property type="match status" value="1"/>
</dbReference>
<evidence type="ECO:0000313" key="4">
    <source>
        <dbReference type="Proteomes" id="UP001287356"/>
    </source>
</evidence>
<evidence type="ECO:0000313" key="3">
    <source>
        <dbReference type="EMBL" id="KAK3369584.1"/>
    </source>
</evidence>
<dbReference type="PANTHER" id="PTHR10039">
    <property type="entry name" value="AMELOGENIN"/>
    <property type="match status" value="1"/>
</dbReference>
<name>A0AAE0N4Y2_9PEZI</name>